<name>A0A1U6IBU7_9SPHN</name>
<dbReference type="GO" id="GO:0016740">
    <property type="term" value="F:transferase activity"/>
    <property type="evidence" value="ECO:0007669"/>
    <property type="project" value="UniProtKB-KW"/>
</dbReference>
<evidence type="ECO:0000313" key="3">
    <source>
        <dbReference type="Proteomes" id="UP000190989"/>
    </source>
</evidence>
<organism evidence="2 3">
    <name type="scientific">Novosphingobium mathurense</name>
    <dbReference type="NCBI Taxonomy" id="428990"/>
    <lineage>
        <taxon>Bacteria</taxon>
        <taxon>Pseudomonadati</taxon>
        <taxon>Pseudomonadota</taxon>
        <taxon>Alphaproteobacteria</taxon>
        <taxon>Sphingomonadales</taxon>
        <taxon>Sphingomonadaceae</taxon>
        <taxon>Novosphingobium</taxon>
    </lineage>
</organism>
<evidence type="ECO:0000259" key="1">
    <source>
        <dbReference type="Pfam" id="PF00535"/>
    </source>
</evidence>
<dbReference type="Gene3D" id="3.90.550.10">
    <property type="entry name" value="Spore Coat Polysaccharide Biosynthesis Protein SpsA, Chain A"/>
    <property type="match status" value="1"/>
</dbReference>
<evidence type="ECO:0000313" key="2">
    <source>
        <dbReference type="EMBL" id="SLK05457.1"/>
    </source>
</evidence>
<dbReference type="InterPro" id="IPR029044">
    <property type="entry name" value="Nucleotide-diphossugar_trans"/>
</dbReference>
<reference evidence="3" key="1">
    <citation type="submission" date="2017-02" db="EMBL/GenBank/DDBJ databases">
        <authorList>
            <person name="Varghese N."/>
            <person name="Submissions S."/>
        </authorList>
    </citation>
    <scope>NUCLEOTIDE SEQUENCE [LARGE SCALE GENOMIC DNA]</scope>
    <source>
        <strain evidence="3">SM117</strain>
    </source>
</reference>
<proteinExistence type="predicted"/>
<dbReference type="AlphaFoldDB" id="A0A1U6IBU7"/>
<dbReference type="STRING" id="428990.SAMN06295987_105160"/>
<accession>A0A1U6IBU7</accession>
<keyword evidence="3" id="KW-1185">Reference proteome</keyword>
<dbReference type="EMBL" id="FVZE01000005">
    <property type="protein sequence ID" value="SLK05457.1"/>
    <property type="molecule type" value="Genomic_DNA"/>
</dbReference>
<dbReference type="Pfam" id="PF00535">
    <property type="entry name" value="Glycos_transf_2"/>
    <property type="match status" value="1"/>
</dbReference>
<dbReference type="InterPro" id="IPR001173">
    <property type="entry name" value="Glyco_trans_2-like"/>
</dbReference>
<dbReference type="PANTHER" id="PTHR43685:SF2">
    <property type="entry name" value="GLYCOSYLTRANSFERASE 2-LIKE DOMAIN-CONTAINING PROTEIN"/>
    <property type="match status" value="1"/>
</dbReference>
<feature type="domain" description="Glycosyltransferase 2-like" evidence="1">
    <location>
        <begin position="10"/>
        <end position="172"/>
    </location>
</feature>
<gene>
    <name evidence="2" type="ORF">SAMN06295987_105160</name>
</gene>
<dbReference type="PANTHER" id="PTHR43685">
    <property type="entry name" value="GLYCOSYLTRANSFERASE"/>
    <property type="match status" value="1"/>
</dbReference>
<dbReference type="SUPFAM" id="SSF53448">
    <property type="entry name" value="Nucleotide-diphospho-sugar transferases"/>
    <property type="match status" value="1"/>
</dbReference>
<sequence length="327" mass="35753">MEPAGSETVSVIVPAYNAARTIDETLRSVAAQTHRELEIVVVDDGSADDTPAIVRGLAAQDPRIRLVRQANAGVAAARNAGITASTGRFIAPIDADDLWHPAKIERQLAVFRQGGERLGLVYTWFALIDGKSQVVQLRHQPRHEGDVLARLAFHNFIGNGSSALFRRSAFDRTGGYDPTLRARGGQGCEDWKLYFEIAEHHCFGFVPEPLTGYRDLPDNMSSDVLQMLRSRDLCTADLLPRHPELAKAFRSGRNRLSRLLFHRAIRLGRTKDVMRLAVSIGRYDPAFLAVVIGSLPLSAAKGVLGRLLPGGGYQGHSSTAFALLDPL</sequence>
<keyword evidence="2" id="KW-0808">Transferase</keyword>
<protein>
    <submittedName>
        <fullName evidence="2">Glycosyl transferase family 2</fullName>
    </submittedName>
</protein>
<dbReference type="CDD" id="cd00761">
    <property type="entry name" value="Glyco_tranf_GTA_type"/>
    <property type="match status" value="1"/>
</dbReference>
<dbReference type="InterPro" id="IPR050834">
    <property type="entry name" value="Glycosyltransf_2"/>
</dbReference>
<dbReference type="Proteomes" id="UP000190989">
    <property type="component" value="Unassembled WGS sequence"/>
</dbReference>